<evidence type="ECO:0000259" key="1">
    <source>
        <dbReference type="Pfam" id="PF17885"/>
    </source>
</evidence>
<dbReference type="Pfam" id="PF17885">
    <property type="entry name" value="Smoa_sbd"/>
    <property type="match status" value="1"/>
</dbReference>
<dbReference type="RefSeq" id="WP_184395527.1">
    <property type="nucleotide sequence ID" value="NZ_BAAAJD010000060.1"/>
</dbReference>
<dbReference type="Gene3D" id="6.10.250.650">
    <property type="match status" value="1"/>
</dbReference>
<reference evidence="2 3" key="1">
    <citation type="submission" date="2020-08" db="EMBL/GenBank/DDBJ databases">
        <title>Sequencing the genomes of 1000 actinobacteria strains.</title>
        <authorList>
            <person name="Klenk H.-P."/>
        </authorList>
    </citation>
    <scope>NUCLEOTIDE SEQUENCE [LARGE SCALE GENOMIC DNA]</scope>
    <source>
        <strain evidence="2 3">DSM 44551</strain>
    </source>
</reference>
<dbReference type="InterPro" id="IPR036188">
    <property type="entry name" value="FAD/NAD-bd_sf"/>
</dbReference>
<evidence type="ECO:0000313" key="3">
    <source>
        <dbReference type="Proteomes" id="UP000572635"/>
    </source>
</evidence>
<dbReference type="SUPFAM" id="SSF51905">
    <property type="entry name" value="FAD/NAD(P)-binding domain"/>
    <property type="match status" value="1"/>
</dbReference>
<evidence type="ECO:0000313" key="2">
    <source>
        <dbReference type="EMBL" id="MBB5434699.1"/>
    </source>
</evidence>
<dbReference type="AlphaFoldDB" id="A0A7W8QRB8"/>
<protein>
    <recommendedName>
        <fullName evidence="1">Styrene monooxygenase StyA putative substrate binding domain-containing protein</fullName>
    </recommendedName>
</protein>
<dbReference type="InterPro" id="IPR041654">
    <property type="entry name" value="StyA_sbd"/>
</dbReference>
<gene>
    <name evidence="2" type="ORF">HDA36_004783</name>
</gene>
<dbReference type="EMBL" id="JACHDB010000001">
    <property type="protein sequence ID" value="MBB5434699.1"/>
    <property type="molecule type" value="Genomic_DNA"/>
</dbReference>
<name>A0A7W8QRB8_9ACTN</name>
<accession>A0A7W8QRB8</accession>
<comment type="caution">
    <text evidence="2">The sequence shown here is derived from an EMBL/GenBank/DDBJ whole genome shotgun (WGS) entry which is preliminary data.</text>
</comment>
<proteinExistence type="predicted"/>
<dbReference type="Proteomes" id="UP000572635">
    <property type="component" value="Unassembled WGS sequence"/>
</dbReference>
<feature type="domain" description="Styrene monooxygenase StyA putative substrate binding" evidence="1">
    <location>
        <begin position="146"/>
        <end position="254"/>
    </location>
</feature>
<organism evidence="2 3">
    <name type="scientific">Nocardiopsis composta</name>
    <dbReference type="NCBI Taxonomy" id="157465"/>
    <lineage>
        <taxon>Bacteria</taxon>
        <taxon>Bacillati</taxon>
        <taxon>Actinomycetota</taxon>
        <taxon>Actinomycetes</taxon>
        <taxon>Streptosporangiales</taxon>
        <taxon>Nocardiopsidaceae</taxon>
        <taxon>Nocardiopsis</taxon>
    </lineage>
</organism>
<dbReference type="Gene3D" id="3.50.50.60">
    <property type="entry name" value="FAD/NAD(P)-binding domain"/>
    <property type="match status" value="2"/>
</dbReference>
<dbReference type="Gene3D" id="3.30.9.40">
    <property type="match status" value="1"/>
</dbReference>
<keyword evidence="3" id="KW-1185">Reference proteome</keyword>
<sequence length="411" mass="44350">MRKILIVGAGQSGLQLAIGLLGDGYDVTLATLQSPDELRAGRVLSTQCLFGTALRRERRHRLAFWDGAAPEITGVGMTIADDRGAAEASWTGRLREPAQSVDQRVKMAAWLEEFERRGGRTVYHGVTLSDLEWFGGAYDLTVVAAGKGELSALFEPDRARTRPTGARRTLALAYVHGMAEHPAGAVMHRSAVPGAGEVITLPALTGSGRCHAVLVEAVPGGPMDRPVPSRPQSGMVLESILDVLRDTAPWVYERCAEVRPTDAGAEARGGYAPAVRNPVGRLPDGTAVLGMADAIVVNDPITSQGANAASACAEVYRRAIVDHGGRPFDEEFMRGAFTAYWRHARHVTAWSEVMLDGPPHAWELLRAAADHPELADRFAAAFDDPSDLIGWFLHPERAYAHLDRVRFGTRG</sequence>